<evidence type="ECO:0000313" key="1">
    <source>
        <dbReference type="EMBL" id="EHR34387.1"/>
    </source>
</evidence>
<protein>
    <submittedName>
        <fullName evidence="1">Uncharacterized protein</fullName>
    </submittedName>
</protein>
<dbReference type="AlphaFoldDB" id="H3NMY3"/>
<dbReference type="Proteomes" id="UP000004191">
    <property type="component" value="Unassembled WGS sequence"/>
</dbReference>
<dbReference type="EMBL" id="AGEI01000020">
    <property type="protein sequence ID" value="EHR34387.1"/>
    <property type="molecule type" value="Genomic_DNA"/>
</dbReference>
<reference evidence="1 2" key="1">
    <citation type="submission" date="2012-01" db="EMBL/GenBank/DDBJ databases">
        <title>The Genome Sequence of Helcococcus kunzii ATCC 51366.</title>
        <authorList>
            <consortium name="The Broad Institute Genome Sequencing Platform"/>
            <person name="Earl A."/>
            <person name="Ward D."/>
            <person name="Feldgarden M."/>
            <person name="Gevers D."/>
            <person name="Huys G."/>
            <person name="Young S.K."/>
            <person name="Zeng Q."/>
            <person name="Gargeya S."/>
            <person name="Fitzgerald M."/>
            <person name="Haas B."/>
            <person name="Abouelleil A."/>
            <person name="Alvarado L."/>
            <person name="Arachchi H.M."/>
            <person name="Berlin A."/>
            <person name="Chapman S.B."/>
            <person name="Gearin G."/>
            <person name="Goldberg J."/>
            <person name="Griggs A."/>
            <person name="Gujja S."/>
            <person name="Hansen M."/>
            <person name="Heiman D."/>
            <person name="Howarth C."/>
            <person name="Larimer J."/>
            <person name="Lui A."/>
            <person name="MacDonald P.J.P."/>
            <person name="McCowen C."/>
            <person name="Montmayeur A."/>
            <person name="Murphy C."/>
            <person name="Neiman D."/>
            <person name="Pearson M."/>
            <person name="Priest M."/>
            <person name="Roberts A."/>
            <person name="Saif S."/>
            <person name="Shea T."/>
            <person name="Sisk P."/>
            <person name="Stolte C."/>
            <person name="Sykes S."/>
            <person name="Wortman J."/>
            <person name="Nusbaum C."/>
            <person name="Birren B."/>
        </authorList>
    </citation>
    <scope>NUCLEOTIDE SEQUENCE [LARGE SCALE GENOMIC DNA]</scope>
    <source>
        <strain evidence="1 2">ATCC 51366</strain>
    </source>
</reference>
<gene>
    <name evidence="1" type="ORF">HMPREF9709_00694</name>
</gene>
<dbReference type="HOGENOM" id="CLU_2077977_0_0_9"/>
<sequence>MENIKNKKNIKLLVSMMAFALIFVFSSLVNSFQTKISIPNNQKKVLEYKPSEYRRMYAFHDYGSVVPFDDAKFHGEAYGFDRNYVYMQYKNAIGDSKYVYKIDEQFNGKKASRTSEAKYDFFKTDSYLKVEGGSNQYKITIK</sequence>
<comment type="caution">
    <text evidence="1">The sequence shown here is derived from an EMBL/GenBank/DDBJ whole genome shotgun (WGS) entry which is preliminary data.</text>
</comment>
<dbReference type="RefSeq" id="WP_005397999.1">
    <property type="nucleotide sequence ID" value="NZ_JH601088.1"/>
</dbReference>
<dbReference type="GeneID" id="96998698"/>
<name>H3NMY3_9FIRM</name>
<keyword evidence="2" id="KW-1185">Reference proteome</keyword>
<evidence type="ECO:0000313" key="2">
    <source>
        <dbReference type="Proteomes" id="UP000004191"/>
    </source>
</evidence>
<organism evidence="1 2">
    <name type="scientific">Helcococcus kunzii ATCC 51366</name>
    <dbReference type="NCBI Taxonomy" id="883114"/>
    <lineage>
        <taxon>Bacteria</taxon>
        <taxon>Bacillati</taxon>
        <taxon>Bacillota</taxon>
        <taxon>Tissierellia</taxon>
        <taxon>Tissierellales</taxon>
        <taxon>Peptoniphilaceae</taxon>
        <taxon>Helcococcus</taxon>
    </lineage>
</organism>
<proteinExistence type="predicted"/>
<dbReference type="STRING" id="883114.HMPREF9709_00694"/>
<accession>H3NMY3</accession>